<sequence length="45" mass="5106">LIPVPDVNREPIDARNILGVIMEVKHNQLKLGTTKGILFVYYSCH</sequence>
<reference evidence="1" key="1">
    <citation type="submission" date="2021-02" db="EMBL/GenBank/DDBJ databases">
        <authorList>
            <person name="Nowell W R."/>
        </authorList>
    </citation>
    <scope>NUCLEOTIDE SEQUENCE</scope>
</reference>
<protein>
    <submittedName>
        <fullName evidence="1">Uncharacterized protein</fullName>
    </submittedName>
</protein>
<dbReference type="AlphaFoldDB" id="A0A815XNL2"/>
<dbReference type="Proteomes" id="UP000663889">
    <property type="component" value="Unassembled WGS sequence"/>
</dbReference>
<dbReference type="EMBL" id="CAJNOU010011908">
    <property type="protein sequence ID" value="CAF1559651.1"/>
    <property type="molecule type" value="Genomic_DNA"/>
</dbReference>
<evidence type="ECO:0000313" key="1">
    <source>
        <dbReference type="EMBL" id="CAF1559651.1"/>
    </source>
</evidence>
<feature type="non-terminal residue" evidence="1">
    <location>
        <position position="1"/>
    </location>
</feature>
<evidence type="ECO:0000313" key="2">
    <source>
        <dbReference type="Proteomes" id="UP000663889"/>
    </source>
</evidence>
<accession>A0A815XNL2</accession>
<comment type="caution">
    <text evidence="1">The sequence shown here is derived from an EMBL/GenBank/DDBJ whole genome shotgun (WGS) entry which is preliminary data.</text>
</comment>
<name>A0A815XNL2_9BILA</name>
<organism evidence="1 2">
    <name type="scientific">Rotaria sordida</name>
    <dbReference type="NCBI Taxonomy" id="392033"/>
    <lineage>
        <taxon>Eukaryota</taxon>
        <taxon>Metazoa</taxon>
        <taxon>Spiralia</taxon>
        <taxon>Gnathifera</taxon>
        <taxon>Rotifera</taxon>
        <taxon>Eurotatoria</taxon>
        <taxon>Bdelloidea</taxon>
        <taxon>Philodinida</taxon>
        <taxon>Philodinidae</taxon>
        <taxon>Rotaria</taxon>
    </lineage>
</organism>
<gene>
    <name evidence="1" type="ORF">SEV965_LOCUS39089</name>
</gene>
<proteinExistence type="predicted"/>